<proteinExistence type="predicted"/>
<evidence type="ECO:0000313" key="2">
    <source>
        <dbReference type="Proteomes" id="UP001153050"/>
    </source>
</evidence>
<dbReference type="EMBL" id="CAKXZT010000160">
    <property type="protein sequence ID" value="CAH2407924.1"/>
    <property type="molecule type" value="Genomic_DNA"/>
</dbReference>
<reference evidence="1 2" key="1">
    <citation type="submission" date="2022-03" db="EMBL/GenBank/DDBJ databases">
        <authorList>
            <person name="Brunel B."/>
        </authorList>
    </citation>
    <scope>NUCLEOTIDE SEQUENCE [LARGE SCALE GENOMIC DNA]</scope>
    <source>
        <strain evidence="1">STM5069sample</strain>
    </source>
</reference>
<evidence type="ECO:0000313" key="1">
    <source>
        <dbReference type="EMBL" id="CAH2407924.1"/>
    </source>
</evidence>
<comment type="caution">
    <text evidence="1">The sequence shown here is derived from an EMBL/GenBank/DDBJ whole genome shotgun (WGS) entry which is preliminary data.</text>
</comment>
<protein>
    <recommendedName>
        <fullName evidence="3">Helix-turn-helix domain-containing protein</fullName>
    </recommendedName>
</protein>
<sequence length="156" mass="17303">MIFPADTNAPHVVHALVRKRAEIAGQIEHNQLALRRLIAELDHLDATIRIFEPSIDVGRIPAKPVPPRHAAFKGEVTRVVLSMLREAAGPLTSRDIATQLMTERGLSKEDNALSVIMVKRVCACLRKHRINGTITTVPVEGSLQGWALVRKRENEV</sequence>
<keyword evidence="2" id="KW-1185">Reference proteome</keyword>
<accession>A0ABM9EEY6</accession>
<organism evidence="1 2">
    <name type="scientific">Mesorhizobium escarrei</name>
    <dbReference type="NCBI Taxonomy" id="666018"/>
    <lineage>
        <taxon>Bacteria</taxon>
        <taxon>Pseudomonadati</taxon>
        <taxon>Pseudomonadota</taxon>
        <taxon>Alphaproteobacteria</taxon>
        <taxon>Hyphomicrobiales</taxon>
        <taxon>Phyllobacteriaceae</taxon>
        <taxon>Mesorhizobium</taxon>
    </lineage>
</organism>
<evidence type="ECO:0008006" key="3">
    <source>
        <dbReference type="Google" id="ProtNLM"/>
    </source>
</evidence>
<dbReference type="Proteomes" id="UP001153050">
    <property type="component" value="Unassembled WGS sequence"/>
</dbReference>
<name>A0ABM9EEY6_9HYPH</name>
<gene>
    <name evidence="1" type="ORF">MES5069_620151</name>
</gene>